<organism evidence="14 15">
    <name type="scientific">Cricetulus griseus</name>
    <name type="common">Chinese hamster</name>
    <name type="synonym">Cricetulus barabensis griseus</name>
    <dbReference type="NCBI Taxonomy" id="10029"/>
    <lineage>
        <taxon>Eukaryota</taxon>
        <taxon>Metazoa</taxon>
        <taxon>Chordata</taxon>
        <taxon>Craniata</taxon>
        <taxon>Vertebrata</taxon>
        <taxon>Euteleostomi</taxon>
        <taxon>Mammalia</taxon>
        <taxon>Eutheria</taxon>
        <taxon>Euarchontoglires</taxon>
        <taxon>Glires</taxon>
        <taxon>Rodentia</taxon>
        <taxon>Myomorpha</taxon>
        <taxon>Muroidea</taxon>
        <taxon>Cricetidae</taxon>
        <taxon>Cricetinae</taxon>
        <taxon>Cricetulus</taxon>
    </lineage>
</organism>
<dbReference type="Pfam" id="PF03402">
    <property type="entry name" value="V1R"/>
    <property type="match status" value="1"/>
</dbReference>
<evidence type="ECO:0000256" key="12">
    <source>
        <dbReference type="RuleBase" id="RU364061"/>
    </source>
</evidence>
<reference evidence="14" key="2">
    <citation type="journal article" date="2020" name="Biotechnol. Bioeng.">
        <title>Chromosome-scale scaffolds for the Chinese hamster reference genome assembly to facilitate the study of the CHO epigenome.</title>
        <authorList>
            <person name="Hilliard W."/>
            <person name="MacDonald M."/>
            <person name="Lee K.H."/>
        </authorList>
    </citation>
    <scope>NUCLEOTIDE SEQUENCE [LARGE SCALE GENOMIC DNA]</scope>
    <source>
        <strain evidence="14">17A/GY</strain>
    </source>
</reference>
<feature type="transmembrane region" description="Helical" evidence="12">
    <location>
        <begin position="52"/>
        <end position="74"/>
    </location>
</feature>
<feature type="transmembrane region" description="Helical" evidence="12">
    <location>
        <begin position="21"/>
        <end position="40"/>
    </location>
</feature>
<evidence type="ECO:0000256" key="9">
    <source>
        <dbReference type="ARBA" id="ARBA00023157"/>
    </source>
</evidence>
<sequence length="314" mass="35147">MNQINKLSHNTKLRNTIYSEAGIGILGNCFLLLFHILRLIRGQKPRLTDLPIAVLALIHLLMLIVMSLVATDILMPWRRWSDTTCKVIISLYRFFRSLSLCASSLLSILQAITLSPRTSCLAKFKCQSAHYMLGCLLFLSALSASISSHLVSYVTATPNSTSSSLIYLTESCSLTLMSYSVRHTFYILLTVRDVIFVGLLALSSGYMVIFLCRHKKQSQHLHSTSLSLKSSPEQRATRTILYLMSFFVVMYTVDSCMAYLRINGDPMLYCISILIGHSYATASPLLVLSAEKSIINIFKSMYGRAVNMLLLKNG</sequence>
<keyword evidence="10 12" id="KW-0675">Receptor</keyword>
<keyword evidence="6 12" id="KW-1133">Transmembrane helix</keyword>
<dbReference type="Proteomes" id="UP001108280">
    <property type="component" value="Chromosome 8"/>
</dbReference>
<dbReference type="OrthoDB" id="9610163at2759"/>
<dbReference type="FunFam" id="1.20.1070.10:FF:000051">
    <property type="entry name" value="Vomeronasal type-1 receptor"/>
    <property type="match status" value="1"/>
</dbReference>
<keyword evidence="4 12" id="KW-0589">Pheromone response</keyword>
<dbReference type="AlphaFoldDB" id="A0A9J7GG88"/>
<evidence type="ECO:0000256" key="10">
    <source>
        <dbReference type="ARBA" id="ARBA00023170"/>
    </source>
</evidence>
<dbReference type="InterPro" id="IPR017452">
    <property type="entry name" value="GPCR_Rhodpsn_7TM"/>
</dbReference>
<evidence type="ECO:0000256" key="2">
    <source>
        <dbReference type="ARBA" id="ARBA00010663"/>
    </source>
</evidence>
<dbReference type="CDD" id="cd13949">
    <property type="entry name" value="7tm_V1R_pheromone"/>
    <property type="match status" value="1"/>
</dbReference>
<dbReference type="RefSeq" id="XP_003495240.1">
    <property type="nucleotide sequence ID" value="XM_003495192.3"/>
</dbReference>
<keyword evidence="3 12" id="KW-1003">Cell membrane</keyword>
<dbReference type="GeneID" id="100773555"/>
<keyword evidence="8 12" id="KW-0472">Membrane</keyword>
<feature type="transmembrane region" description="Helical" evidence="12">
    <location>
        <begin position="131"/>
        <end position="153"/>
    </location>
</feature>
<keyword evidence="7 12" id="KW-0297">G-protein coupled receptor</keyword>
<dbReference type="GO" id="GO:0005886">
    <property type="term" value="C:plasma membrane"/>
    <property type="evidence" value="ECO:0007669"/>
    <property type="project" value="UniProtKB-SubCell"/>
</dbReference>
<feature type="transmembrane region" description="Helical" evidence="12">
    <location>
        <begin position="165"/>
        <end position="188"/>
    </location>
</feature>
<dbReference type="Gene3D" id="1.20.1070.10">
    <property type="entry name" value="Rhodopsin 7-helix transmembrane proteins"/>
    <property type="match status" value="1"/>
</dbReference>
<dbReference type="RefSeq" id="XP_027284793.1">
    <property type="nucleotide sequence ID" value="XM_027428992.2"/>
</dbReference>
<accession>A0A9J7GG88</accession>
<feature type="transmembrane region" description="Helical" evidence="12">
    <location>
        <begin position="194"/>
        <end position="212"/>
    </location>
</feature>
<comment type="similarity">
    <text evidence="2 12">Belongs to the G-protein coupled receptor 1 family.</text>
</comment>
<dbReference type="InterPro" id="IPR004072">
    <property type="entry name" value="Vmron_rcpt_1"/>
</dbReference>
<protein>
    <recommendedName>
        <fullName evidence="12">Vomeronasal type-1 receptor</fullName>
    </recommendedName>
</protein>
<feature type="domain" description="G-protein coupled receptors family 1 profile" evidence="13">
    <location>
        <begin position="27"/>
        <end position="252"/>
    </location>
</feature>
<evidence type="ECO:0000256" key="6">
    <source>
        <dbReference type="ARBA" id="ARBA00022989"/>
    </source>
</evidence>
<feature type="transmembrane region" description="Helical" evidence="12">
    <location>
        <begin position="94"/>
        <end position="111"/>
    </location>
</feature>
<evidence type="ECO:0000256" key="5">
    <source>
        <dbReference type="ARBA" id="ARBA00022692"/>
    </source>
</evidence>
<dbReference type="GO" id="GO:0019236">
    <property type="term" value="P:response to pheromone"/>
    <property type="evidence" value="ECO:0007669"/>
    <property type="project" value="UniProtKB-KW"/>
</dbReference>
<evidence type="ECO:0000256" key="3">
    <source>
        <dbReference type="ARBA" id="ARBA00022475"/>
    </source>
</evidence>
<keyword evidence="5 12" id="KW-0812">Transmembrane</keyword>
<keyword evidence="14" id="KW-1185">Reference proteome</keyword>
<evidence type="ECO:0000313" key="15">
    <source>
        <dbReference type="RefSeq" id="XP_027284793.1"/>
    </source>
</evidence>
<dbReference type="SUPFAM" id="SSF81321">
    <property type="entry name" value="Family A G protein-coupled receptor-like"/>
    <property type="match status" value="1"/>
</dbReference>
<evidence type="ECO:0000256" key="8">
    <source>
        <dbReference type="ARBA" id="ARBA00023136"/>
    </source>
</evidence>
<keyword evidence="11 12" id="KW-0807">Transducer</keyword>
<keyword evidence="9" id="KW-1015">Disulfide bond</keyword>
<reference evidence="15" key="3">
    <citation type="submission" date="2025-08" db="UniProtKB">
        <authorList>
            <consortium name="RefSeq"/>
        </authorList>
    </citation>
    <scope>IDENTIFICATION</scope>
    <source>
        <strain evidence="15">17A/GY</strain>
        <tissue evidence="15">Liver</tissue>
    </source>
</reference>
<comment type="subcellular location">
    <subcellularLocation>
        <location evidence="1 12">Cell membrane</location>
        <topology evidence="1 12">Multi-pass membrane protein</topology>
    </subcellularLocation>
</comment>
<feature type="transmembrane region" description="Helical" evidence="12">
    <location>
        <begin position="239"/>
        <end position="260"/>
    </location>
</feature>
<dbReference type="PANTHER" id="PTHR24062">
    <property type="entry name" value="VOMERONASAL TYPE-1 RECEPTOR"/>
    <property type="match status" value="1"/>
</dbReference>
<evidence type="ECO:0000259" key="13">
    <source>
        <dbReference type="PROSITE" id="PS50262"/>
    </source>
</evidence>
<dbReference type="KEGG" id="cge:100773555"/>
<feature type="transmembrane region" description="Helical" evidence="12">
    <location>
        <begin position="266"/>
        <end position="288"/>
    </location>
</feature>
<name>A0A9J7GG88_CRIGR</name>
<evidence type="ECO:0000256" key="4">
    <source>
        <dbReference type="ARBA" id="ARBA00022507"/>
    </source>
</evidence>
<proteinExistence type="inferred from homology"/>
<dbReference type="GO" id="GO:0016503">
    <property type="term" value="F:pheromone receptor activity"/>
    <property type="evidence" value="ECO:0007669"/>
    <property type="project" value="InterPro"/>
</dbReference>
<dbReference type="PRINTS" id="PR01534">
    <property type="entry name" value="VOMERONASL1R"/>
</dbReference>
<evidence type="ECO:0000256" key="1">
    <source>
        <dbReference type="ARBA" id="ARBA00004651"/>
    </source>
</evidence>
<evidence type="ECO:0000256" key="7">
    <source>
        <dbReference type="ARBA" id="ARBA00023040"/>
    </source>
</evidence>
<dbReference type="PROSITE" id="PS50262">
    <property type="entry name" value="G_PROTEIN_RECEP_F1_2"/>
    <property type="match status" value="1"/>
</dbReference>
<gene>
    <name evidence="15" type="primary">LOC100773555</name>
</gene>
<dbReference type="GO" id="GO:0007606">
    <property type="term" value="P:sensory perception of chemical stimulus"/>
    <property type="evidence" value="ECO:0007669"/>
    <property type="project" value="UniProtKB-ARBA"/>
</dbReference>
<evidence type="ECO:0000256" key="11">
    <source>
        <dbReference type="ARBA" id="ARBA00023224"/>
    </source>
</evidence>
<evidence type="ECO:0000313" key="14">
    <source>
        <dbReference type="Proteomes" id="UP001108280"/>
    </source>
</evidence>
<reference evidence="14" key="1">
    <citation type="journal article" date="2018" name="Biotechnol. Bioeng.">
        <title>A reference genome of the Chinese hamster based on a hybrid assembly strategy.</title>
        <authorList>
            <person name="Rupp O."/>
            <person name="MacDonald M.L."/>
            <person name="Li S."/>
            <person name="Dhiman H."/>
            <person name="Polson S."/>
            <person name="Griep S."/>
            <person name="Heffner K."/>
            <person name="Hernandez I."/>
            <person name="Brinkrolf K."/>
            <person name="Jadhav V."/>
            <person name="Samoudi M."/>
            <person name="Hao H."/>
            <person name="Kingham B."/>
            <person name="Goesmann A."/>
            <person name="Betenbaugh M.J."/>
            <person name="Lewis N.E."/>
            <person name="Borth N."/>
            <person name="Lee K.H."/>
        </authorList>
    </citation>
    <scope>NUCLEOTIDE SEQUENCE [LARGE SCALE GENOMIC DNA]</scope>
    <source>
        <strain evidence="14">17A/GY</strain>
    </source>
</reference>